<accession>A0ABY0CTD9</accession>
<evidence type="ECO:0000313" key="3">
    <source>
        <dbReference type="Proteomes" id="UP000282926"/>
    </source>
</evidence>
<reference evidence="2 3" key="1">
    <citation type="submission" date="2019-01" db="EMBL/GenBank/DDBJ databases">
        <title>Lujinxingia litoralis gen. nov., sp. nov. and Lujinxingia sediminis gen. nov., sp. nov., new members in the order Bradymonadales, isolated from coastal sediment.</title>
        <authorList>
            <person name="Li C.-M."/>
        </authorList>
    </citation>
    <scope>NUCLEOTIDE SEQUENCE [LARGE SCALE GENOMIC DNA]</scope>
    <source>
        <strain evidence="2 3">SEH01</strain>
    </source>
</reference>
<keyword evidence="1" id="KW-0812">Transmembrane</keyword>
<feature type="transmembrane region" description="Helical" evidence="1">
    <location>
        <begin position="304"/>
        <end position="326"/>
    </location>
</feature>
<comment type="caution">
    <text evidence="2">The sequence shown here is derived from an EMBL/GenBank/DDBJ whole genome shotgun (WGS) entry which is preliminary data.</text>
</comment>
<sequence>MAQQSSAFELEDRIRGALKKRGGVATVGDVAAETGLPYEETEIAMRKMLERYQSHLDVDDEGNLLYRFDPGLKARGYQKGRRWYDFKKKAWAAFTWIFKVSIMVVLVGYTATFILLLLALAIAGIAAATSQDNDDVGDVFLLPVYLIARILETVFWISWFSGFDSPSRRRRRRPRRKVERPEVPLYKRIFQFVFGPELTRDELAAERAFARFVRARQGRITAADWASRTGLSLEEADQALTAATMRFRGDIDVAADGTLIYRFDDLRVTSEAGADDRLQPPKPIWTRKVTVPPLTGNKGSTNTWIAIFNTFNLIMGAFILGGVTGLSTGVSVVLGVIPVIFSLMFFAIPLARRFARGGKLKRAKRENERRELIEAVYLSAATDGVARPVDARIFETHPRGDDVFADFNGEIRVEDDGRTLYLFPEVARQLGAAESARQRAASEVVFGQTIFSSDEETLSMAEAEMLEFDRRLARELGGDSMVEFDWESLEESATVGAS</sequence>
<dbReference type="RefSeq" id="WP_127780450.1">
    <property type="nucleotide sequence ID" value="NZ_SADD01000006.1"/>
</dbReference>
<keyword evidence="3" id="KW-1185">Reference proteome</keyword>
<evidence type="ECO:0000313" key="2">
    <source>
        <dbReference type="EMBL" id="RVU43621.1"/>
    </source>
</evidence>
<dbReference type="EMBL" id="SADD01000006">
    <property type="protein sequence ID" value="RVU43621.1"/>
    <property type="molecule type" value="Genomic_DNA"/>
</dbReference>
<name>A0ABY0CTD9_9DELT</name>
<feature type="transmembrane region" description="Helical" evidence="1">
    <location>
        <begin position="140"/>
        <end position="163"/>
    </location>
</feature>
<dbReference type="Proteomes" id="UP000282926">
    <property type="component" value="Unassembled WGS sequence"/>
</dbReference>
<gene>
    <name evidence="2" type="ORF">EA187_12400</name>
</gene>
<evidence type="ECO:0000256" key="1">
    <source>
        <dbReference type="SAM" id="Phobius"/>
    </source>
</evidence>
<organism evidence="2 3">
    <name type="scientific">Lujinxingia sediminis</name>
    <dbReference type="NCBI Taxonomy" id="2480984"/>
    <lineage>
        <taxon>Bacteria</taxon>
        <taxon>Deltaproteobacteria</taxon>
        <taxon>Bradymonadales</taxon>
        <taxon>Lujinxingiaceae</taxon>
        <taxon>Lujinxingia</taxon>
    </lineage>
</organism>
<feature type="transmembrane region" description="Helical" evidence="1">
    <location>
        <begin position="332"/>
        <end position="355"/>
    </location>
</feature>
<proteinExistence type="predicted"/>
<dbReference type="InterPro" id="IPR044200">
    <property type="entry name" value="At5g03900-like"/>
</dbReference>
<protein>
    <recommendedName>
        <fullName evidence="4">DUF2207 domain-containing protein</fullName>
    </recommendedName>
</protein>
<dbReference type="PANTHER" id="PTHR47380">
    <property type="entry name" value="OS02G0533000 PROTEIN"/>
    <property type="match status" value="1"/>
</dbReference>
<keyword evidence="1" id="KW-1133">Transmembrane helix</keyword>
<dbReference type="PANTHER" id="PTHR47380:SF4">
    <property type="entry name" value="OS02G0533000 PROTEIN"/>
    <property type="match status" value="1"/>
</dbReference>
<evidence type="ECO:0008006" key="4">
    <source>
        <dbReference type="Google" id="ProtNLM"/>
    </source>
</evidence>
<keyword evidence="1" id="KW-0472">Membrane</keyword>
<feature type="transmembrane region" description="Helical" evidence="1">
    <location>
        <begin position="96"/>
        <end position="128"/>
    </location>
</feature>